<evidence type="ECO:0000313" key="7">
    <source>
        <dbReference type="Proteomes" id="UP000255140"/>
    </source>
</evidence>
<keyword evidence="3" id="KW-0032">Aminotransferase</keyword>
<protein>
    <submittedName>
        <fullName evidence="2">Aminobenzoate synthetase</fullName>
    </submittedName>
    <submittedName>
        <fullName evidence="3">Para-aminobenzoate synthase, aminase component / Aminodeoxychorismate lyase</fullName>
        <ecNumber evidence="3">2.6.1.85</ecNumber>
    </submittedName>
</protein>
<gene>
    <name evidence="3" type="primary">pabB</name>
    <name evidence="3" type="ORF">NCTC8185_01644</name>
    <name evidence="4" type="ORF">NCTC9828_00997</name>
    <name evidence="2" type="ORF">WA04_00175</name>
</gene>
<dbReference type="EMBL" id="UHEQ01000004">
    <property type="protein sequence ID" value="SUN14361.1"/>
    <property type="molecule type" value="Genomic_DNA"/>
</dbReference>
<dbReference type="InterPro" id="IPR005802">
    <property type="entry name" value="ADC_synth_comp_1"/>
</dbReference>
<dbReference type="GO" id="GO:0000162">
    <property type="term" value="P:L-tryptophan biosynthetic process"/>
    <property type="evidence" value="ECO:0007669"/>
    <property type="project" value="TreeGrafter"/>
</dbReference>
<accession>A0A0H1UTL1</accession>
<dbReference type="Pfam" id="PF01063">
    <property type="entry name" value="Aminotran_4"/>
    <property type="match status" value="1"/>
</dbReference>
<sequence length="571" mass="65305">MHIETVIDFKELGKRYRFKNPTKELIADTLEQVLEVIKEVDYYQSKNYYVVGYLSYEASAAFDSHFKVSHQKLAGEHLAYFTVHKDCENEAFPLSYENVRLTDNWTANVSEQEYQEAIANIKGQIRQGNTYQVNYTLELSQQLCSDPFSVYERLMVEQGAGYNAYIAYDDKRILSVSPELFFKKKGEVLTTRPMKGTSARKPTYQEDVAERDWLANDPKNRSENMMIVDLLRNDMGRICDVGTVKVKKLCQVEQYATVWQMTSTIEGVLSPEVTLTSIFQALYPCGSITGAPKISTMAIINELEKRPRGIYCGTIGLCMPDGQAIFNVPIRTVQMKGQQAYYGVGGGITWESQTDSEYEETRQKSAVLTRVNPKFQLITTGRVTENKLLFSQQHVERLVESASYFAYPFDKSKFERELKKYLHQLDKKDYRLKIMLDKTGKVTFEVKQLVNLSKKFLTAEVVVQDYPIKLSPFTYFKTSYRPHIIEGQNEKIFVSPEGLLLETSIGNIVLEKNGRFLTPDLSEGGLNGIYRRHLLENQKVIEAPLTLKDLESADAVYACNAVRGLYPLNLK</sequence>
<dbReference type="InterPro" id="IPR019999">
    <property type="entry name" value="Anth_synth_I-like"/>
</dbReference>
<dbReference type="InterPro" id="IPR043132">
    <property type="entry name" value="BCAT-like_C"/>
</dbReference>
<dbReference type="Pfam" id="PF00425">
    <property type="entry name" value="Chorismate_bind"/>
    <property type="match status" value="1"/>
</dbReference>
<dbReference type="InterPro" id="IPR043131">
    <property type="entry name" value="BCAT-like_N"/>
</dbReference>
<dbReference type="Proteomes" id="UP000035346">
    <property type="component" value="Unassembled WGS sequence"/>
</dbReference>
<dbReference type="Gene3D" id="3.60.120.10">
    <property type="entry name" value="Anthranilate synthase"/>
    <property type="match status" value="1"/>
</dbReference>
<reference evidence="6 7" key="2">
    <citation type="submission" date="2018-06" db="EMBL/GenBank/DDBJ databases">
        <authorList>
            <consortium name="Pathogen Informatics"/>
            <person name="Doyle S."/>
        </authorList>
    </citation>
    <scope>NUCLEOTIDE SEQUENCE [LARGE SCALE GENOMIC DNA]</scope>
    <source>
        <strain evidence="3 6">NCTC8185</strain>
        <strain evidence="4 7">NCTC9828</strain>
    </source>
</reference>
<dbReference type="RefSeq" id="WP_000546845.1">
    <property type="nucleotide sequence ID" value="NZ_CAACXY010000016.1"/>
</dbReference>
<dbReference type="EC" id="2.6.1.85" evidence="3"/>
<dbReference type="InterPro" id="IPR036038">
    <property type="entry name" value="Aminotransferase-like"/>
</dbReference>
<dbReference type="Gene3D" id="3.20.10.10">
    <property type="entry name" value="D-amino Acid Aminotransferase, subunit A, domain 2"/>
    <property type="match status" value="1"/>
</dbReference>
<evidence type="ECO:0000313" key="4">
    <source>
        <dbReference type="EMBL" id="SUN28737.1"/>
    </source>
</evidence>
<dbReference type="Gene3D" id="3.30.470.10">
    <property type="match status" value="1"/>
</dbReference>
<dbReference type="PRINTS" id="PR00095">
    <property type="entry name" value="ANTSNTHASEI"/>
</dbReference>
<dbReference type="InterPro" id="IPR005801">
    <property type="entry name" value="ADC_synthase"/>
</dbReference>
<organism evidence="3 6">
    <name type="scientific">Streptococcus agalactiae</name>
    <dbReference type="NCBI Taxonomy" id="1311"/>
    <lineage>
        <taxon>Bacteria</taxon>
        <taxon>Bacillati</taxon>
        <taxon>Bacillota</taxon>
        <taxon>Bacilli</taxon>
        <taxon>Lactobacillales</taxon>
        <taxon>Streptococcaceae</taxon>
        <taxon>Streptococcus</taxon>
    </lineage>
</organism>
<dbReference type="AlphaFoldDB" id="A0A0H1UTL1"/>
<dbReference type="EMBL" id="LBKL01000003">
    <property type="protein sequence ID" value="KLL46226.1"/>
    <property type="molecule type" value="Genomic_DNA"/>
</dbReference>
<keyword evidence="3" id="KW-0808">Transferase</keyword>
<dbReference type="InterPro" id="IPR015890">
    <property type="entry name" value="Chorismate_C"/>
</dbReference>
<keyword evidence="3" id="KW-0456">Lyase</keyword>
<comment type="caution">
    <text evidence="3">The sequence shown here is derived from an EMBL/GenBank/DDBJ whole genome shotgun (WGS) entry which is preliminary data.</text>
</comment>
<dbReference type="GO" id="GO:0016829">
    <property type="term" value="F:lyase activity"/>
    <property type="evidence" value="ECO:0007669"/>
    <property type="project" value="UniProtKB-KW"/>
</dbReference>
<dbReference type="InterPro" id="IPR001544">
    <property type="entry name" value="Aminotrans_IV"/>
</dbReference>
<dbReference type="NCBIfam" id="TIGR00553">
    <property type="entry name" value="pabB"/>
    <property type="match status" value="1"/>
</dbReference>
<evidence type="ECO:0000259" key="1">
    <source>
        <dbReference type="Pfam" id="PF00425"/>
    </source>
</evidence>
<dbReference type="PANTHER" id="PTHR11236:SF50">
    <property type="entry name" value="AMINODEOXYCHORISMATE SYNTHASE COMPONENT 1"/>
    <property type="match status" value="1"/>
</dbReference>
<dbReference type="SUPFAM" id="SSF56752">
    <property type="entry name" value="D-aminoacid aminotransferase-like PLP-dependent enzymes"/>
    <property type="match status" value="1"/>
</dbReference>
<dbReference type="GO" id="GO:0046820">
    <property type="term" value="F:4-amino-4-deoxychorismate synthase activity"/>
    <property type="evidence" value="ECO:0007669"/>
    <property type="project" value="UniProtKB-EC"/>
</dbReference>
<evidence type="ECO:0000313" key="6">
    <source>
        <dbReference type="Proteomes" id="UP000254076"/>
    </source>
</evidence>
<evidence type="ECO:0000313" key="3">
    <source>
        <dbReference type="EMBL" id="SUN14361.1"/>
    </source>
</evidence>
<dbReference type="PANTHER" id="PTHR11236">
    <property type="entry name" value="AMINOBENZOATE/ANTHRANILATE SYNTHASE"/>
    <property type="match status" value="1"/>
</dbReference>
<proteinExistence type="predicted"/>
<dbReference type="Proteomes" id="UP000255140">
    <property type="component" value="Unassembled WGS sequence"/>
</dbReference>
<reference evidence="2 5" key="1">
    <citation type="journal article" date="2015" name="PLoS ONE">
        <title>Genomic analysis reveals the molecular basis for capsule loss in the group B streptococcus population.</title>
        <authorList>
            <consortium name="DEVANI Consortium"/>
            <person name="Rosini R."/>
            <person name="Campisi E."/>
            <person name="De Chiara M."/>
            <person name="Tettelin H."/>
            <person name="Rinaudo D."/>
            <person name="Toniolo C."/>
            <person name="Metruccio M."/>
            <person name="Guidotti S."/>
            <person name="Sorensen U.B."/>
            <person name="Kilian M."/>
            <person name="Ramirez M."/>
            <person name="Janulczyk R."/>
            <person name="Donati C."/>
            <person name="Grandi G."/>
            <person name="Margarit I."/>
        </authorList>
    </citation>
    <scope>NUCLEOTIDE SEQUENCE [LARGE SCALE GENOMIC DNA]</scope>
    <source>
        <strain evidence="2 5">DK-B-USS-215</strain>
    </source>
</reference>
<dbReference type="EMBL" id="UHEW01000005">
    <property type="protein sequence ID" value="SUN28737.1"/>
    <property type="molecule type" value="Genomic_DNA"/>
</dbReference>
<evidence type="ECO:0000313" key="5">
    <source>
        <dbReference type="Proteomes" id="UP000035346"/>
    </source>
</evidence>
<name>A0A0H1UTL1_STRAG</name>
<dbReference type="Proteomes" id="UP000254076">
    <property type="component" value="Unassembled WGS sequence"/>
</dbReference>
<evidence type="ECO:0000313" key="2">
    <source>
        <dbReference type="EMBL" id="KLL46226.1"/>
    </source>
</evidence>
<dbReference type="GO" id="GO:0009396">
    <property type="term" value="P:folic acid-containing compound biosynthetic process"/>
    <property type="evidence" value="ECO:0007669"/>
    <property type="project" value="InterPro"/>
</dbReference>
<feature type="domain" description="Chorismate-utilising enzyme C-terminal" evidence="1">
    <location>
        <begin position="111"/>
        <end position="364"/>
    </location>
</feature>
<dbReference type="SUPFAM" id="SSF56322">
    <property type="entry name" value="ADC synthase"/>
    <property type="match status" value="1"/>
</dbReference>